<feature type="transmembrane region" description="Helical" evidence="7">
    <location>
        <begin position="288"/>
        <end position="310"/>
    </location>
</feature>
<dbReference type="Proteomes" id="UP001217089">
    <property type="component" value="Unassembled WGS sequence"/>
</dbReference>
<comment type="caution">
    <text evidence="8">The sequence shown here is derived from an EMBL/GenBank/DDBJ whole genome shotgun (WGS) entry which is preliminary data.</text>
</comment>
<keyword evidence="6 7" id="KW-0472">Membrane</keyword>
<keyword evidence="3" id="KW-0813">Transport</keyword>
<protein>
    <submittedName>
        <fullName evidence="8">Uncharacterized protein</fullName>
    </submittedName>
</protein>
<feature type="transmembrane region" description="Helical" evidence="7">
    <location>
        <begin position="61"/>
        <end position="87"/>
    </location>
</feature>
<feature type="transmembrane region" description="Helical" evidence="7">
    <location>
        <begin position="317"/>
        <end position="336"/>
    </location>
</feature>
<dbReference type="EMBL" id="JARBDR010000131">
    <property type="protein sequence ID" value="KAJ8321194.1"/>
    <property type="molecule type" value="Genomic_DNA"/>
</dbReference>
<feature type="transmembrane region" description="Helical" evidence="7">
    <location>
        <begin position="348"/>
        <end position="369"/>
    </location>
</feature>
<gene>
    <name evidence="8" type="ORF">KUTeg_001252</name>
</gene>
<keyword evidence="5 7" id="KW-1133">Transmembrane helix</keyword>
<evidence type="ECO:0000256" key="3">
    <source>
        <dbReference type="ARBA" id="ARBA00022448"/>
    </source>
</evidence>
<evidence type="ECO:0000256" key="5">
    <source>
        <dbReference type="ARBA" id="ARBA00022989"/>
    </source>
</evidence>
<feature type="non-terminal residue" evidence="8">
    <location>
        <position position="371"/>
    </location>
</feature>
<evidence type="ECO:0000256" key="6">
    <source>
        <dbReference type="ARBA" id="ARBA00023136"/>
    </source>
</evidence>
<evidence type="ECO:0000256" key="2">
    <source>
        <dbReference type="ARBA" id="ARBA00006690"/>
    </source>
</evidence>
<name>A0ABQ9FVG0_TEGGR</name>
<dbReference type="InterPro" id="IPR013936">
    <property type="entry name" value="CRT-like"/>
</dbReference>
<comment type="similarity">
    <text evidence="2">Belongs to the CRT-like transporter family.</text>
</comment>
<proteinExistence type="inferred from homology"/>
<accession>A0ABQ9FVG0</accession>
<comment type="subcellular location">
    <subcellularLocation>
        <location evidence="1">Membrane</location>
        <topology evidence="1">Multi-pass membrane protein</topology>
    </subcellularLocation>
</comment>
<evidence type="ECO:0000256" key="1">
    <source>
        <dbReference type="ARBA" id="ARBA00004141"/>
    </source>
</evidence>
<feature type="transmembrane region" description="Helical" evidence="7">
    <location>
        <begin position="190"/>
        <end position="210"/>
    </location>
</feature>
<evidence type="ECO:0000313" key="9">
    <source>
        <dbReference type="Proteomes" id="UP001217089"/>
    </source>
</evidence>
<organism evidence="8 9">
    <name type="scientific">Tegillarca granosa</name>
    <name type="common">Malaysian cockle</name>
    <name type="synonym">Anadara granosa</name>
    <dbReference type="NCBI Taxonomy" id="220873"/>
    <lineage>
        <taxon>Eukaryota</taxon>
        <taxon>Metazoa</taxon>
        <taxon>Spiralia</taxon>
        <taxon>Lophotrochozoa</taxon>
        <taxon>Mollusca</taxon>
        <taxon>Bivalvia</taxon>
        <taxon>Autobranchia</taxon>
        <taxon>Pteriomorphia</taxon>
        <taxon>Arcoida</taxon>
        <taxon>Arcoidea</taxon>
        <taxon>Arcidae</taxon>
        <taxon>Tegillarca</taxon>
    </lineage>
</organism>
<feature type="transmembrane region" description="Helical" evidence="7">
    <location>
        <begin position="151"/>
        <end position="170"/>
    </location>
</feature>
<feature type="transmembrane region" description="Helical" evidence="7">
    <location>
        <begin position="231"/>
        <end position="252"/>
    </location>
</feature>
<keyword evidence="9" id="KW-1185">Reference proteome</keyword>
<evidence type="ECO:0000256" key="4">
    <source>
        <dbReference type="ARBA" id="ARBA00022692"/>
    </source>
</evidence>
<sequence>MFRQKITIYVSATGIVLTLAASTILTPLWIDAIGSSNHTKNSTYTSENSTINVTYQRVDSFCIVFIVNVLYTVLSFLLLLLNQLLIFIKDSTKQKTHSCCRYTCSDIFVFFCIGSSDAVASILFVYASGGSRTAPYLQLILIKKRPTCRKVFFACLVMIAEFVSLIPKIFSLGSKQSMTEDGGATGVWGIIWPVLYFLGFIPLSAVSVCIEKSAKTKYQSFKSGGSYNIPTLHLLSWSYFFSFIVVTCLFWTDLLPVFGSTSDLNEFWEKFLFNIECFFGIDHCVINVHIYSGLCIISMLLNRLFTIIFLRVAEGANYLSIIMALQTPIVIMFWSLCDEQPFQWHPHMSLPIILSIVAVCIILPSIYFYST</sequence>
<reference evidence="8 9" key="1">
    <citation type="submission" date="2022-12" db="EMBL/GenBank/DDBJ databases">
        <title>Chromosome-level genome of Tegillarca granosa.</title>
        <authorList>
            <person name="Kim J."/>
        </authorList>
    </citation>
    <scope>NUCLEOTIDE SEQUENCE [LARGE SCALE GENOMIC DNA]</scope>
    <source>
        <strain evidence="8">Teg-2019</strain>
        <tissue evidence="8">Adductor muscle</tissue>
    </source>
</reference>
<keyword evidence="4 7" id="KW-0812">Transmembrane</keyword>
<dbReference type="PANTHER" id="PTHR31326:SF1">
    <property type="entry name" value="PROTEIN CLT2, CHLOROPLASTIC"/>
    <property type="match status" value="1"/>
</dbReference>
<feature type="transmembrane region" description="Helical" evidence="7">
    <location>
        <begin position="6"/>
        <end position="30"/>
    </location>
</feature>
<dbReference type="PANTHER" id="PTHR31326">
    <property type="entry name" value="PROTEIN CLT2, CHLOROPLASTIC"/>
    <property type="match status" value="1"/>
</dbReference>
<evidence type="ECO:0000313" key="8">
    <source>
        <dbReference type="EMBL" id="KAJ8321194.1"/>
    </source>
</evidence>
<evidence type="ECO:0000256" key="7">
    <source>
        <dbReference type="SAM" id="Phobius"/>
    </source>
</evidence>